<dbReference type="InParanoid" id="A0A4S2MYX6"/>
<protein>
    <submittedName>
        <fullName evidence="3">Uncharacterized protein</fullName>
    </submittedName>
</protein>
<evidence type="ECO:0000256" key="2">
    <source>
        <dbReference type="SAM" id="Phobius"/>
    </source>
</evidence>
<feature type="region of interest" description="Disordered" evidence="1">
    <location>
        <begin position="1"/>
        <end position="139"/>
    </location>
</feature>
<organism evidence="3 4">
    <name type="scientific">Ascodesmis nigricans</name>
    <dbReference type="NCBI Taxonomy" id="341454"/>
    <lineage>
        <taxon>Eukaryota</taxon>
        <taxon>Fungi</taxon>
        <taxon>Dikarya</taxon>
        <taxon>Ascomycota</taxon>
        <taxon>Pezizomycotina</taxon>
        <taxon>Pezizomycetes</taxon>
        <taxon>Pezizales</taxon>
        <taxon>Ascodesmidaceae</taxon>
        <taxon>Ascodesmis</taxon>
    </lineage>
</organism>
<evidence type="ECO:0000256" key="1">
    <source>
        <dbReference type="SAM" id="MobiDB-lite"/>
    </source>
</evidence>
<gene>
    <name evidence="3" type="ORF">EX30DRAFT_395355</name>
</gene>
<reference evidence="3 4" key="1">
    <citation type="submission" date="2019-04" db="EMBL/GenBank/DDBJ databases">
        <title>Comparative genomics and transcriptomics to analyze fruiting body development in filamentous ascomycetes.</title>
        <authorList>
            <consortium name="DOE Joint Genome Institute"/>
            <person name="Lutkenhaus R."/>
            <person name="Traeger S."/>
            <person name="Breuer J."/>
            <person name="Kuo A."/>
            <person name="Lipzen A."/>
            <person name="Pangilinan J."/>
            <person name="Dilworth D."/>
            <person name="Sandor L."/>
            <person name="Poggeler S."/>
            <person name="Barry K."/>
            <person name="Grigoriev I.V."/>
            <person name="Nowrousian M."/>
        </authorList>
    </citation>
    <scope>NUCLEOTIDE SEQUENCE [LARGE SCALE GENOMIC DNA]</scope>
    <source>
        <strain evidence="3 4">CBS 389.68</strain>
    </source>
</reference>
<evidence type="ECO:0000313" key="3">
    <source>
        <dbReference type="EMBL" id="TGZ81988.1"/>
    </source>
</evidence>
<evidence type="ECO:0000313" key="4">
    <source>
        <dbReference type="Proteomes" id="UP000298138"/>
    </source>
</evidence>
<keyword evidence="2" id="KW-0812">Transmembrane</keyword>
<dbReference type="EMBL" id="ML220117">
    <property type="protein sequence ID" value="TGZ81988.1"/>
    <property type="molecule type" value="Genomic_DNA"/>
</dbReference>
<keyword evidence="4" id="KW-1185">Reference proteome</keyword>
<dbReference type="Proteomes" id="UP000298138">
    <property type="component" value="Unassembled WGS sequence"/>
</dbReference>
<feature type="compositionally biased region" description="Low complexity" evidence="1">
    <location>
        <begin position="1"/>
        <end position="15"/>
    </location>
</feature>
<dbReference type="AlphaFoldDB" id="A0A4S2MYX6"/>
<accession>A0A4S2MYX6</accession>
<feature type="compositionally biased region" description="Polar residues" evidence="1">
    <location>
        <begin position="165"/>
        <end position="174"/>
    </location>
</feature>
<proteinExistence type="predicted"/>
<feature type="compositionally biased region" description="Low complexity" evidence="1">
    <location>
        <begin position="97"/>
        <end position="114"/>
    </location>
</feature>
<sequence length="437" mass="47404">MDSTTTLSTYYSETETQTKHQQNNMEASGSEKTGASPSDDKEGAAGSGHIAQGNQATKISEARTSLNTISKTEKAEETPRKPTHQASDTLKPNTEAFTSNVSRRTSRSSNGGFTPPMTPQASALEKMDVSHSTSISPPAAPVLLRSHSESVITPHGAHHNRPNKEPSQQTNDYTHSPGYHHTAAWVNTVNPSTTIDVRSSSYLDVLPLPPASPPTTASRPSTILSSHWSSDTPIQHDHTPITVTMIPRDLNAITDLTQPINIHHIKSRRVREIIELSTLPVHTITAPGYAEEVAEFEKSYQPHERTMENWGKFQIDRRVGYRRGSKTWRKWVIVGGLVVVLAVLAGIVAWVVKGIGEGSGVEKGKGVIVSSEEYGNGDGDQFVGGGLEDGKVVKIGYGNEEWVVPTVSDELLNRMLEQERSASEALAVKATATVSEH</sequence>
<feature type="compositionally biased region" description="Basic and acidic residues" evidence="1">
    <location>
        <begin position="71"/>
        <end position="80"/>
    </location>
</feature>
<feature type="transmembrane region" description="Helical" evidence="2">
    <location>
        <begin position="331"/>
        <end position="352"/>
    </location>
</feature>
<feature type="compositionally biased region" description="Polar residues" evidence="1">
    <location>
        <begin position="52"/>
        <end position="70"/>
    </location>
</feature>
<feature type="compositionally biased region" description="Polar residues" evidence="1">
    <location>
        <begin position="19"/>
        <end position="36"/>
    </location>
</feature>
<keyword evidence="2" id="KW-1133">Transmembrane helix</keyword>
<keyword evidence="2" id="KW-0472">Membrane</keyword>
<feature type="region of interest" description="Disordered" evidence="1">
    <location>
        <begin position="153"/>
        <end position="178"/>
    </location>
</feature>
<feature type="compositionally biased region" description="Polar residues" evidence="1">
    <location>
        <begin position="84"/>
        <end position="96"/>
    </location>
</feature>
<name>A0A4S2MYX6_9PEZI</name>